<sequence>MKEKIIDVISQAMPNADIEANYLYNSVDSLGLLIIAQALSNEFNIDIDSDDINPKNFRNVENLEILIKSKMNQSA</sequence>
<reference evidence="2" key="1">
    <citation type="journal article" date="2011" name="Stand. Genomic Sci.">
        <title>Non-contiguous finished genome sequence of the opportunistic oral pathogen Prevotella multisaccharivorax type strain (PPPA20).</title>
        <authorList>
            <person name="Pati A."/>
            <person name="Gronow S."/>
            <person name="Lu M."/>
            <person name="Lapidus A."/>
            <person name="Nolan M."/>
            <person name="Lucas S."/>
            <person name="Hammon N."/>
            <person name="Deshpande S."/>
            <person name="Cheng J.F."/>
            <person name="Tapia R."/>
            <person name="Han C."/>
            <person name="Goodwin L."/>
            <person name="Pitluck S."/>
            <person name="Liolios K."/>
            <person name="Pagani I."/>
            <person name="Mavromatis K."/>
            <person name="Mikhailova N."/>
            <person name="Huntemann M."/>
            <person name="Chen A."/>
            <person name="Palaniappan K."/>
            <person name="Land M."/>
            <person name="Hauser L."/>
            <person name="Detter J.C."/>
            <person name="Brambilla E.M."/>
            <person name="Rohde M."/>
            <person name="Goker M."/>
            <person name="Woyke T."/>
            <person name="Bristow J."/>
            <person name="Eisen J.A."/>
            <person name="Markowitz V."/>
            <person name="Hugenholtz P."/>
            <person name="Kyrpides N.C."/>
            <person name="Klenk H.P."/>
            <person name="Ivanova N."/>
        </authorList>
    </citation>
    <scope>NUCLEOTIDE SEQUENCE [LARGE SCALE GENOMIC DNA]</scope>
    <source>
        <strain evidence="2">DSM 17128</strain>
    </source>
</reference>
<dbReference type="Gene3D" id="1.10.1200.10">
    <property type="entry name" value="ACP-like"/>
    <property type="match status" value="1"/>
</dbReference>
<dbReference type="OrthoDB" id="1078107at2"/>
<accession>F8N588</accession>
<name>F8N588_9BACT</name>
<dbReference type="HOGENOM" id="CLU_2651452_0_0_10"/>
<dbReference type="Proteomes" id="UP000002772">
    <property type="component" value="Unassembled WGS sequence"/>
</dbReference>
<dbReference type="EMBL" id="GL945016">
    <property type="protein sequence ID" value="EGN58253.1"/>
    <property type="molecule type" value="Genomic_DNA"/>
</dbReference>
<dbReference type="RefSeq" id="WP_007572156.1">
    <property type="nucleotide sequence ID" value="NZ_BPTS01000003.1"/>
</dbReference>
<dbReference type="SUPFAM" id="SSF47336">
    <property type="entry name" value="ACP-like"/>
    <property type="match status" value="1"/>
</dbReference>
<dbReference type="STRING" id="688246.Premu_0049"/>
<dbReference type="AlphaFoldDB" id="F8N588"/>
<protein>
    <submittedName>
        <fullName evidence="1">Uncharacterized protein</fullName>
    </submittedName>
</protein>
<keyword evidence="2" id="KW-1185">Reference proteome</keyword>
<proteinExistence type="predicted"/>
<gene>
    <name evidence="1" type="ORF">Premu_0049</name>
</gene>
<evidence type="ECO:0000313" key="1">
    <source>
        <dbReference type="EMBL" id="EGN58253.1"/>
    </source>
</evidence>
<evidence type="ECO:0000313" key="2">
    <source>
        <dbReference type="Proteomes" id="UP000002772"/>
    </source>
</evidence>
<dbReference type="InterPro" id="IPR036736">
    <property type="entry name" value="ACP-like_sf"/>
</dbReference>
<organism evidence="1 2">
    <name type="scientific">Hallella multisaccharivorax DSM 17128</name>
    <dbReference type="NCBI Taxonomy" id="688246"/>
    <lineage>
        <taxon>Bacteria</taxon>
        <taxon>Pseudomonadati</taxon>
        <taxon>Bacteroidota</taxon>
        <taxon>Bacteroidia</taxon>
        <taxon>Bacteroidales</taxon>
        <taxon>Prevotellaceae</taxon>
        <taxon>Hallella</taxon>
    </lineage>
</organism>